<dbReference type="RefSeq" id="WP_058382742.1">
    <property type="nucleotide sequence ID" value="NZ_CP013659.2"/>
</dbReference>
<sequence>MKRLPDATPGMAAIALSIILALSIGSAIMAQSYFRYVEVTEAADRCYELGGFPEIEKNGWQMTHFECHTD</sequence>
<accession>A0A0U2PCW6</accession>
<protein>
    <submittedName>
        <fullName evidence="1">Uncharacterized protein</fullName>
    </submittedName>
</protein>
<dbReference type="Proteomes" id="UP000067683">
    <property type="component" value="Chromosome"/>
</dbReference>
<evidence type="ECO:0000313" key="2">
    <source>
        <dbReference type="Proteomes" id="UP000067683"/>
    </source>
</evidence>
<dbReference type="EMBL" id="CP013659">
    <property type="protein sequence ID" value="ALS76039.1"/>
    <property type="molecule type" value="Genomic_DNA"/>
</dbReference>
<dbReference type="AlphaFoldDB" id="A0A0U2PCW6"/>
<keyword evidence="2" id="KW-1185">Reference proteome</keyword>
<gene>
    <name evidence="1" type="ORF">AUC31_12900</name>
</gene>
<reference evidence="1" key="1">
    <citation type="submission" date="2016-01" db="EMBL/GenBank/DDBJ databases">
        <title>Complete genome of Planococcus rifietoensis type strain M8.</title>
        <authorList>
            <person name="See-Too W.S."/>
        </authorList>
    </citation>
    <scope>NUCLEOTIDE SEQUENCE [LARGE SCALE GENOMIC DNA]</scope>
    <source>
        <strain evidence="1">M8</strain>
    </source>
</reference>
<name>A0A0U2PCW6_9BACL</name>
<organism evidence="1 2">
    <name type="scientific">Planococcus rifietoensis</name>
    <dbReference type="NCBI Taxonomy" id="200991"/>
    <lineage>
        <taxon>Bacteria</taxon>
        <taxon>Bacillati</taxon>
        <taxon>Bacillota</taxon>
        <taxon>Bacilli</taxon>
        <taxon>Bacillales</taxon>
        <taxon>Caryophanaceae</taxon>
        <taxon>Planococcus</taxon>
    </lineage>
</organism>
<dbReference type="KEGG" id="prt:AUC31_12900"/>
<proteinExistence type="predicted"/>
<evidence type="ECO:0000313" key="1">
    <source>
        <dbReference type="EMBL" id="ALS76039.1"/>
    </source>
</evidence>
<dbReference type="OrthoDB" id="2428463at2"/>